<feature type="region of interest" description="Disordered" evidence="1">
    <location>
        <begin position="66"/>
        <end position="119"/>
    </location>
</feature>
<protein>
    <submittedName>
        <fullName evidence="2">Uncharacterized protein</fullName>
    </submittedName>
</protein>
<feature type="compositionally biased region" description="Low complexity" evidence="1">
    <location>
        <begin position="145"/>
        <end position="177"/>
    </location>
</feature>
<keyword evidence="3" id="KW-1185">Reference proteome</keyword>
<gene>
    <name evidence="2" type="ORF">PXEA_LOCUS1089</name>
</gene>
<evidence type="ECO:0000313" key="2">
    <source>
        <dbReference type="EMBL" id="VEL07649.1"/>
    </source>
</evidence>
<accession>A0A448WBH8</accession>
<evidence type="ECO:0000256" key="1">
    <source>
        <dbReference type="SAM" id="MobiDB-lite"/>
    </source>
</evidence>
<sequence length="349" mass="38342">ADVEVTHVYTGQKQHAFCSTPADRSDEAALQLDTQRAYSADRRASRGLYKEGRVSVDELAAIVGPVTARRSSRSQPRGRQQTGACGRKTGDWSRREACLGGADEQQRRSPSLGPRPAEGLCSRARSASLYAKALAEEASLALETEASRQQQQQHQQQQAQRQYRQSRSSGLTTTTTVRTKRTLRKLTDPRNETGLFFAANRYGLTGSSEGLEVEYLGDGPFLSREVVYEPNALVVQASKRQLAELSMAIADLQFRLDTQSVCMPSPSSQVLPGFDLSGVVYFAIKEMLQLYCIHVMITGFTNMLTSKNNAKSFNSSKPMVSSDQSLCPLVVHIIPTPAQCLLSPTTLRC</sequence>
<reference evidence="2" key="1">
    <citation type="submission" date="2018-11" db="EMBL/GenBank/DDBJ databases">
        <authorList>
            <consortium name="Pathogen Informatics"/>
        </authorList>
    </citation>
    <scope>NUCLEOTIDE SEQUENCE</scope>
</reference>
<dbReference type="AlphaFoldDB" id="A0A448WBH8"/>
<evidence type="ECO:0000313" key="3">
    <source>
        <dbReference type="Proteomes" id="UP000784294"/>
    </source>
</evidence>
<organism evidence="2 3">
    <name type="scientific">Protopolystoma xenopodis</name>
    <dbReference type="NCBI Taxonomy" id="117903"/>
    <lineage>
        <taxon>Eukaryota</taxon>
        <taxon>Metazoa</taxon>
        <taxon>Spiralia</taxon>
        <taxon>Lophotrochozoa</taxon>
        <taxon>Platyhelminthes</taxon>
        <taxon>Monogenea</taxon>
        <taxon>Polyopisthocotylea</taxon>
        <taxon>Polystomatidea</taxon>
        <taxon>Polystomatidae</taxon>
        <taxon>Protopolystoma</taxon>
    </lineage>
</organism>
<dbReference type="Proteomes" id="UP000784294">
    <property type="component" value="Unassembled WGS sequence"/>
</dbReference>
<proteinExistence type="predicted"/>
<name>A0A448WBH8_9PLAT</name>
<comment type="caution">
    <text evidence="2">The sequence shown here is derived from an EMBL/GenBank/DDBJ whole genome shotgun (WGS) entry which is preliminary data.</text>
</comment>
<feature type="region of interest" description="Disordered" evidence="1">
    <location>
        <begin position="145"/>
        <end position="185"/>
    </location>
</feature>
<dbReference type="EMBL" id="CAAALY010002195">
    <property type="protein sequence ID" value="VEL07649.1"/>
    <property type="molecule type" value="Genomic_DNA"/>
</dbReference>
<feature type="non-terminal residue" evidence="2">
    <location>
        <position position="349"/>
    </location>
</feature>
<feature type="compositionally biased region" description="Basic and acidic residues" evidence="1">
    <location>
        <begin position="88"/>
        <end position="97"/>
    </location>
</feature>